<gene>
    <name evidence="7" type="ORF">PVAND_012094</name>
</gene>
<evidence type="ECO:0000313" key="7">
    <source>
        <dbReference type="EMBL" id="KAG5682761.1"/>
    </source>
</evidence>
<dbReference type="SMART" id="SM00563">
    <property type="entry name" value="PlsC"/>
    <property type="match status" value="1"/>
</dbReference>
<sequence>MNKTTVVAKRELLYIPPFGLCAYLCGLVFIDRYATDKAKNTMNQAMERLKRNNIKLWIFPEGTRRNTGAIHEFKKGAFNVAVQAQVPIIPVVISSYTTFLDKKLKIFESSEIIIEALPEISTKGLSHNDINQLMQKSRKLMIEKYNENTQEILMKNSHKIMKEKSYNIQETLSSTTH</sequence>
<dbReference type="SUPFAM" id="SSF69593">
    <property type="entry name" value="Glycerol-3-phosphate (1)-acyltransferase"/>
    <property type="match status" value="1"/>
</dbReference>
<comment type="caution">
    <text evidence="7">The sequence shown here is derived from an EMBL/GenBank/DDBJ whole genome shotgun (WGS) entry which is preliminary data.</text>
</comment>
<dbReference type="GO" id="GO:0003841">
    <property type="term" value="F:1-acylglycerol-3-phosphate O-acyltransferase activity"/>
    <property type="evidence" value="ECO:0007669"/>
    <property type="project" value="UniProtKB-EC"/>
</dbReference>
<dbReference type="AlphaFoldDB" id="A0A9J6CKJ4"/>
<accession>A0A9J6CKJ4</accession>
<reference evidence="7" key="1">
    <citation type="submission" date="2021-03" db="EMBL/GenBank/DDBJ databases">
        <title>Chromosome level genome of the anhydrobiotic midge Polypedilum vanderplanki.</title>
        <authorList>
            <person name="Yoshida Y."/>
            <person name="Kikawada T."/>
            <person name="Gusev O."/>
        </authorList>
    </citation>
    <scope>NUCLEOTIDE SEQUENCE</scope>
    <source>
        <strain evidence="7">NIAS01</strain>
        <tissue evidence="7">Whole body or cell culture</tissue>
    </source>
</reference>
<evidence type="ECO:0000259" key="6">
    <source>
        <dbReference type="SMART" id="SM00563"/>
    </source>
</evidence>
<keyword evidence="5" id="KW-1133">Transmembrane helix</keyword>
<comment type="pathway">
    <text evidence="1">Phospholipid metabolism; CDP-diacylglycerol biosynthesis; CDP-diacylglycerol from sn-glycerol 3-phosphate: step 2/3.</text>
</comment>
<name>A0A9J6CKJ4_POLVA</name>
<keyword evidence="5" id="KW-0812">Transmembrane</keyword>
<evidence type="ECO:0000256" key="3">
    <source>
        <dbReference type="ARBA" id="ARBA00022679"/>
    </source>
</evidence>
<dbReference type="Pfam" id="PF01553">
    <property type="entry name" value="Acyltransferase"/>
    <property type="match status" value="1"/>
</dbReference>
<evidence type="ECO:0000256" key="2">
    <source>
        <dbReference type="ARBA" id="ARBA00013211"/>
    </source>
</evidence>
<dbReference type="PANTHER" id="PTHR10434:SF11">
    <property type="entry name" value="1-ACYL-SN-GLYCEROL-3-PHOSPHATE ACYLTRANSFERASE"/>
    <property type="match status" value="1"/>
</dbReference>
<dbReference type="PANTHER" id="PTHR10434">
    <property type="entry name" value="1-ACYL-SN-GLYCEROL-3-PHOSPHATE ACYLTRANSFERASE"/>
    <property type="match status" value="1"/>
</dbReference>
<protein>
    <recommendedName>
        <fullName evidence="2">1-acylglycerol-3-phosphate O-acyltransferase</fullName>
        <ecNumber evidence="2">2.3.1.51</ecNumber>
    </recommendedName>
</protein>
<dbReference type="GO" id="GO:0006654">
    <property type="term" value="P:phosphatidic acid biosynthetic process"/>
    <property type="evidence" value="ECO:0007669"/>
    <property type="project" value="TreeGrafter"/>
</dbReference>
<dbReference type="InterPro" id="IPR002123">
    <property type="entry name" value="Plipid/glycerol_acylTrfase"/>
</dbReference>
<evidence type="ECO:0000256" key="4">
    <source>
        <dbReference type="ARBA" id="ARBA00023315"/>
    </source>
</evidence>
<keyword evidence="5" id="KW-0472">Membrane</keyword>
<feature type="domain" description="Phospholipid/glycerol acyltransferase" evidence="6">
    <location>
        <begin position="3"/>
        <end position="96"/>
    </location>
</feature>
<evidence type="ECO:0000256" key="5">
    <source>
        <dbReference type="SAM" id="Phobius"/>
    </source>
</evidence>
<keyword evidence="4" id="KW-0012">Acyltransferase</keyword>
<organism evidence="7 8">
    <name type="scientific">Polypedilum vanderplanki</name>
    <name type="common">Sleeping chironomid midge</name>
    <dbReference type="NCBI Taxonomy" id="319348"/>
    <lineage>
        <taxon>Eukaryota</taxon>
        <taxon>Metazoa</taxon>
        <taxon>Ecdysozoa</taxon>
        <taxon>Arthropoda</taxon>
        <taxon>Hexapoda</taxon>
        <taxon>Insecta</taxon>
        <taxon>Pterygota</taxon>
        <taxon>Neoptera</taxon>
        <taxon>Endopterygota</taxon>
        <taxon>Diptera</taxon>
        <taxon>Nematocera</taxon>
        <taxon>Chironomoidea</taxon>
        <taxon>Chironomidae</taxon>
        <taxon>Chironominae</taxon>
        <taxon>Polypedilum</taxon>
        <taxon>Polypedilum</taxon>
    </lineage>
</organism>
<dbReference type="CDD" id="cd07989">
    <property type="entry name" value="LPLAT_AGPAT-like"/>
    <property type="match status" value="1"/>
</dbReference>
<evidence type="ECO:0000256" key="1">
    <source>
        <dbReference type="ARBA" id="ARBA00004728"/>
    </source>
</evidence>
<dbReference type="OrthoDB" id="202234at2759"/>
<keyword evidence="8" id="KW-1185">Reference proteome</keyword>
<feature type="transmembrane region" description="Helical" evidence="5">
    <location>
        <begin position="12"/>
        <end position="30"/>
    </location>
</feature>
<dbReference type="EC" id="2.3.1.51" evidence="2"/>
<evidence type="ECO:0000313" key="8">
    <source>
        <dbReference type="Proteomes" id="UP001107558"/>
    </source>
</evidence>
<keyword evidence="3" id="KW-0808">Transferase</keyword>
<proteinExistence type="predicted"/>
<dbReference type="GO" id="GO:0005783">
    <property type="term" value="C:endoplasmic reticulum"/>
    <property type="evidence" value="ECO:0007669"/>
    <property type="project" value="TreeGrafter"/>
</dbReference>
<dbReference type="Proteomes" id="UP001107558">
    <property type="component" value="Chromosome 1"/>
</dbReference>
<dbReference type="EMBL" id="JADBJN010000001">
    <property type="protein sequence ID" value="KAG5682761.1"/>
    <property type="molecule type" value="Genomic_DNA"/>
</dbReference>